<protein>
    <submittedName>
        <fullName evidence="2">Uncharacterized protein</fullName>
    </submittedName>
</protein>
<gene>
    <name evidence="2" type="ORF">CXQ85_000576</name>
</gene>
<feature type="coiled-coil region" evidence="1">
    <location>
        <begin position="702"/>
        <end position="735"/>
    </location>
</feature>
<sequence>MSKPSPVVYPFDDKLLRKTYPDYSPWEEENDMNKKLDNSNYLNKGYFESSKVSNEYYSARTLVQETVFSSSHNCNQILRELSQHLTKSYKTRDDAINKIKSNSYNFRIPSQLARAEMEEESGVLHRILGGRSIDFGQLSMALTIIRVFWNDLIAESFLCKHLCESLLLNHFIVSKLPIEGKHPEIKLAKSGHIKDDCLSILSGMIEEIFHKSSSSFIIPSSWIVLGDTLQNIIKASASFNNQSQRQALEKVLALLNFRNESLMVNCQDSSSTGLSDDSKSQKLSFQHTAIHRSYDDILRLIEQLDRHKFRQAFNMSIWRSPVTSISPLRVKLKTVIFWCVSSYREMGPSCEFLLIACNAIKSRLLHIRGKTWAHLRNEFENEILECIFCLADVPATEISMKNLYVLFNELYQLKVITISAYLRKLIASGIFFLSPGSQNDKIVDDLGSQCHFHLSLLQNLPVLNNRQCDHILKKWKGTEAHFINTFNNAIEFLREGFLDKIMSNEIGHVDVSVFDHIKDLSVGLQFLVMNWFTSELKSSISKSSKLVHITPDVIAAVYDLFLLASNLTAFFKVFVRFILKNENKVMIFYMDSLYFIGRLVLKHSELLNFIAGSFTDSTPVSHDIFKLIVQDYKDLMSRECDMFHFRPIWEHIYRQVRRPLNDHLSPYNEAMNGKDIYHNMDSSFVESNTKSSKDFLDDSLDIELLLEELEFLKSREQKMLTKEEVTEIVDELQEEFPTMKNVLNYSATSSQARFLLGMVDAHMEEKNEIQLFKLLSNLQRGAINSTPSPLGLAFAEIFREQSSSSEGLSLLEPILRFTLGFDLLSCNSIIELVEKGELKQIDRKALTHHIFFGGVSRKPSSGYLSILFESVREKYKMDNYGLFVETLVKSIIPYQVGIDENEVLKAIIDDPTKAGHYIAENLSGSEILDLTSRLLGIVTPIYKPSDIDRLAPIINEFNLPVVQMILSIIVTDASDVDGILDTLIKSSKFFLDSSNSYFGELFNLCDSKVKLSVFNRMESLFLELASSLDLSNLQDANKCHIAIFQDFFRKINDSFIDKIETSTSQFNNFLTFLVGFIPVIRDVEGPGVVIVSEIISTFLRILIVRNTSLIDTMVQTDLQHFEFISQLVKLLNSKFMAENDERLSILLYDLLQLLKNSLTQRLTFKAEDDESAAITSPTPQNKMSDEVTTAVTNLSNQAADNERSYRPHKESIATLQSLLDLPEPSPHINRFRGQEATTDCVISLDTKELRSDGDVRILNQESLVLSSNHESAAFESPFGEIQRDSITAPFSIPSIQLVEETGSGVNDGCINLALFRAYTTRENDP</sequence>
<dbReference type="EMBL" id="PKFO01000005">
    <property type="protein sequence ID" value="PVH21594.1"/>
    <property type="molecule type" value="Genomic_DNA"/>
</dbReference>
<organism evidence="2 3">
    <name type="scientific">Candidozyma haemuli</name>
    <dbReference type="NCBI Taxonomy" id="45357"/>
    <lineage>
        <taxon>Eukaryota</taxon>
        <taxon>Fungi</taxon>
        <taxon>Dikarya</taxon>
        <taxon>Ascomycota</taxon>
        <taxon>Saccharomycotina</taxon>
        <taxon>Pichiomycetes</taxon>
        <taxon>Metschnikowiaceae</taxon>
        <taxon>Candidozyma</taxon>
    </lineage>
</organism>
<proteinExistence type="predicted"/>
<dbReference type="RefSeq" id="XP_025342534.1">
    <property type="nucleotide sequence ID" value="XM_025484319.1"/>
</dbReference>
<name>A0A2V1AUZ0_9ASCO</name>
<dbReference type="Proteomes" id="UP000244309">
    <property type="component" value="Unassembled WGS sequence"/>
</dbReference>
<evidence type="ECO:0000313" key="2">
    <source>
        <dbReference type="EMBL" id="PVH21594.1"/>
    </source>
</evidence>
<dbReference type="VEuPathDB" id="FungiDB:CXQ85_000576"/>
<dbReference type="STRING" id="45357.A0A2V1AUZ0"/>
<dbReference type="PANTHER" id="PTHR46567">
    <property type="entry name" value="MEDIATOR OF RNA POLYMERASE II TRANSCRIPTION SUBUNIT 12"/>
    <property type="match status" value="1"/>
</dbReference>
<keyword evidence="3" id="KW-1185">Reference proteome</keyword>
<evidence type="ECO:0000256" key="1">
    <source>
        <dbReference type="SAM" id="Coils"/>
    </source>
</evidence>
<dbReference type="PANTHER" id="PTHR46567:SF1">
    <property type="entry name" value="MEDIATOR OF RNA POLYMERASE II TRANSCRIPTION SUBUNIT 12"/>
    <property type="match status" value="1"/>
</dbReference>
<comment type="caution">
    <text evidence="2">The sequence shown here is derived from an EMBL/GenBank/DDBJ whole genome shotgun (WGS) entry which is preliminary data.</text>
</comment>
<dbReference type="OrthoDB" id="20828at2759"/>
<accession>A0A2V1AUZ0</accession>
<keyword evidence="1" id="KW-0175">Coiled coil</keyword>
<dbReference type="GeneID" id="37005909"/>
<reference evidence="2 3" key="1">
    <citation type="submission" date="2017-12" db="EMBL/GenBank/DDBJ databases">
        <title>Genome Sequence of a Multidrug-Resistant Candida haemulonii Isolate from a Patient with Chronic Leg Ulcers in Israel.</title>
        <authorList>
            <person name="Chow N.A."/>
            <person name="Gade L."/>
            <person name="Batra D."/>
            <person name="Rowe L.A."/>
            <person name="Ben-Ami R."/>
            <person name="Loparev V.N."/>
            <person name="Litvintseva A.P."/>
        </authorList>
    </citation>
    <scope>NUCLEOTIDE SEQUENCE [LARGE SCALE GENOMIC DNA]</scope>
    <source>
        <strain evidence="2 3">B11899</strain>
    </source>
</reference>
<evidence type="ECO:0000313" key="3">
    <source>
        <dbReference type="Proteomes" id="UP000244309"/>
    </source>
</evidence>